<dbReference type="Proteomes" id="UP000886523">
    <property type="component" value="Unassembled WGS sequence"/>
</dbReference>
<keyword evidence="2" id="KW-0732">Signal</keyword>
<feature type="region of interest" description="Disordered" evidence="1">
    <location>
        <begin position="69"/>
        <end position="294"/>
    </location>
</feature>
<sequence length="294" mass="33189">MILFFALTSFFSLFMHLIRRCSRRSSKDFIDVSPNFTANSFSGRFGNERDPLVPNGIPSNSHHYSRIYRYGPAPPSKTSHCSAPGVSEHDRLSRVREAPSLPEPSRRGNFNNRNPEVDHLRDGQVDHLRDGRSLPEPSHRGNFNNRNPEVDHLRDGRSLPEPSRRGNFNNRNPEVDHLRVGRETPALSQPSHHGNRNSRNTSQTWCNFVPGRSHNDLPWRVPETPPPTHHGNRTNRNNLDASRSYTYRHPDDQQIQGGPNHVFPAFGTTSVPASAPDTRASGAPPPPYTRFPAS</sequence>
<accession>A0A9P6DP80</accession>
<organism evidence="3 4">
    <name type="scientific">Hydnum rufescens UP504</name>
    <dbReference type="NCBI Taxonomy" id="1448309"/>
    <lineage>
        <taxon>Eukaryota</taxon>
        <taxon>Fungi</taxon>
        <taxon>Dikarya</taxon>
        <taxon>Basidiomycota</taxon>
        <taxon>Agaricomycotina</taxon>
        <taxon>Agaricomycetes</taxon>
        <taxon>Cantharellales</taxon>
        <taxon>Hydnaceae</taxon>
        <taxon>Hydnum</taxon>
    </lineage>
</organism>
<comment type="caution">
    <text evidence="3">The sequence shown here is derived from an EMBL/GenBank/DDBJ whole genome shotgun (WGS) entry which is preliminary data.</text>
</comment>
<feature type="compositionally biased region" description="Polar residues" evidence="1">
    <location>
        <begin position="234"/>
        <end position="245"/>
    </location>
</feature>
<protein>
    <submittedName>
        <fullName evidence="3">Uncharacterized protein</fullName>
    </submittedName>
</protein>
<dbReference type="AlphaFoldDB" id="A0A9P6DP80"/>
<feature type="compositionally biased region" description="Polar residues" evidence="1">
    <location>
        <begin position="186"/>
        <end position="206"/>
    </location>
</feature>
<evidence type="ECO:0000256" key="1">
    <source>
        <dbReference type="SAM" id="MobiDB-lite"/>
    </source>
</evidence>
<evidence type="ECO:0000313" key="4">
    <source>
        <dbReference type="Proteomes" id="UP000886523"/>
    </source>
</evidence>
<feature type="signal peptide" evidence="2">
    <location>
        <begin position="1"/>
        <end position="23"/>
    </location>
</feature>
<proteinExistence type="predicted"/>
<keyword evidence="4" id="KW-1185">Reference proteome</keyword>
<feature type="chain" id="PRO_5040209751" evidence="2">
    <location>
        <begin position="24"/>
        <end position="294"/>
    </location>
</feature>
<feature type="compositionally biased region" description="Basic and acidic residues" evidence="1">
    <location>
        <begin position="148"/>
        <end position="164"/>
    </location>
</feature>
<evidence type="ECO:0000256" key="2">
    <source>
        <dbReference type="SAM" id="SignalP"/>
    </source>
</evidence>
<gene>
    <name evidence="3" type="ORF">BS47DRAFT_1396582</name>
</gene>
<dbReference type="EMBL" id="MU129029">
    <property type="protein sequence ID" value="KAF9509736.1"/>
    <property type="molecule type" value="Genomic_DNA"/>
</dbReference>
<evidence type="ECO:0000313" key="3">
    <source>
        <dbReference type="EMBL" id="KAF9509736.1"/>
    </source>
</evidence>
<reference evidence="3" key="1">
    <citation type="journal article" date="2020" name="Nat. Commun.">
        <title>Large-scale genome sequencing of mycorrhizal fungi provides insights into the early evolution of symbiotic traits.</title>
        <authorList>
            <person name="Miyauchi S."/>
            <person name="Kiss E."/>
            <person name="Kuo A."/>
            <person name="Drula E."/>
            <person name="Kohler A."/>
            <person name="Sanchez-Garcia M."/>
            <person name="Morin E."/>
            <person name="Andreopoulos B."/>
            <person name="Barry K.W."/>
            <person name="Bonito G."/>
            <person name="Buee M."/>
            <person name="Carver A."/>
            <person name="Chen C."/>
            <person name="Cichocki N."/>
            <person name="Clum A."/>
            <person name="Culley D."/>
            <person name="Crous P.W."/>
            <person name="Fauchery L."/>
            <person name="Girlanda M."/>
            <person name="Hayes R.D."/>
            <person name="Keri Z."/>
            <person name="LaButti K."/>
            <person name="Lipzen A."/>
            <person name="Lombard V."/>
            <person name="Magnuson J."/>
            <person name="Maillard F."/>
            <person name="Murat C."/>
            <person name="Nolan M."/>
            <person name="Ohm R.A."/>
            <person name="Pangilinan J."/>
            <person name="Pereira M.F."/>
            <person name="Perotto S."/>
            <person name="Peter M."/>
            <person name="Pfister S."/>
            <person name="Riley R."/>
            <person name="Sitrit Y."/>
            <person name="Stielow J.B."/>
            <person name="Szollosi G."/>
            <person name="Zifcakova L."/>
            <person name="Stursova M."/>
            <person name="Spatafora J.W."/>
            <person name="Tedersoo L."/>
            <person name="Vaario L.M."/>
            <person name="Yamada A."/>
            <person name="Yan M."/>
            <person name="Wang P."/>
            <person name="Xu J."/>
            <person name="Bruns T."/>
            <person name="Baldrian P."/>
            <person name="Vilgalys R."/>
            <person name="Dunand C."/>
            <person name="Henrissat B."/>
            <person name="Grigoriev I.V."/>
            <person name="Hibbett D."/>
            <person name="Nagy L.G."/>
            <person name="Martin F.M."/>
        </authorList>
    </citation>
    <scope>NUCLEOTIDE SEQUENCE</scope>
    <source>
        <strain evidence="3">UP504</strain>
    </source>
</reference>
<name>A0A9P6DP80_9AGAM</name>
<feature type="compositionally biased region" description="Pro residues" evidence="1">
    <location>
        <begin position="283"/>
        <end position="294"/>
    </location>
</feature>
<feature type="compositionally biased region" description="Basic and acidic residues" evidence="1">
    <location>
        <begin position="87"/>
        <end position="97"/>
    </location>
</feature>
<feature type="compositionally biased region" description="Basic and acidic residues" evidence="1">
    <location>
        <begin position="173"/>
        <end position="182"/>
    </location>
</feature>
<feature type="compositionally biased region" description="Basic and acidic residues" evidence="1">
    <location>
        <begin position="115"/>
        <end position="139"/>
    </location>
</feature>